<keyword evidence="6" id="KW-0418">Kinase</keyword>
<dbReference type="Pfam" id="PF00989">
    <property type="entry name" value="PAS"/>
    <property type="match status" value="1"/>
</dbReference>
<accession>A0A2T3XZQ1</accession>
<evidence type="ECO:0000256" key="1">
    <source>
        <dbReference type="ARBA" id="ARBA00000085"/>
    </source>
</evidence>
<evidence type="ECO:0000256" key="3">
    <source>
        <dbReference type="ARBA" id="ARBA00012438"/>
    </source>
</evidence>
<dbReference type="FunFam" id="3.30.565.10:FF:000006">
    <property type="entry name" value="Sensor histidine kinase WalK"/>
    <property type="match status" value="1"/>
</dbReference>
<feature type="transmembrane region" description="Helical" evidence="7">
    <location>
        <begin position="213"/>
        <end position="237"/>
    </location>
</feature>
<organism evidence="12 13">
    <name type="scientific">Trinickia symbiotica</name>
    <dbReference type="NCBI Taxonomy" id="863227"/>
    <lineage>
        <taxon>Bacteria</taxon>
        <taxon>Pseudomonadati</taxon>
        <taxon>Pseudomonadota</taxon>
        <taxon>Betaproteobacteria</taxon>
        <taxon>Burkholderiales</taxon>
        <taxon>Burkholderiaceae</taxon>
        <taxon>Trinickia</taxon>
    </lineage>
</organism>
<feature type="domain" description="PAS" evidence="9">
    <location>
        <begin position="270"/>
        <end position="341"/>
    </location>
</feature>
<gene>
    <name evidence="12" type="ORF">C9I57_05150</name>
</gene>
<feature type="transmembrane region" description="Helical" evidence="7">
    <location>
        <begin position="76"/>
        <end position="95"/>
    </location>
</feature>
<dbReference type="Pfam" id="PF03707">
    <property type="entry name" value="MHYT"/>
    <property type="match status" value="2"/>
</dbReference>
<dbReference type="InterPro" id="IPR003594">
    <property type="entry name" value="HATPase_dom"/>
</dbReference>
<evidence type="ECO:0000259" key="11">
    <source>
        <dbReference type="PROSITE" id="PS50924"/>
    </source>
</evidence>
<dbReference type="SMART" id="SM00091">
    <property type="entry name" value="PAS"/>
    <property type="match status" value="3"/>
</dbReference>
<dbReference type="Gene3D" id="3.30.450.20">
    <property type="entry name" value="PAS domain"/>
    <property type="match status" value="3"/>
</dbReference>
<keyword evidence="7" id="KW-0472">Membrane</keyword>
<dbReference type="InterPro" id="IPR052162">
    <property type="entry name" value="Sensor_kinase/Photoreceptor"/>
</dbReference>
<dbReference type="InterPro" id="IPR036097">
    <property type="entry name" value="HisK_dim/P_sf"/>
</dbReference>
<keyword evidence="7" id="KW-1133">Transmembrane helix</keyword>
<dbReference type="InterPro" id="IPR035965">
    <property type="entry name" value="PAS-like_dom_sf"/>
</dbReference>
<dbReference type="PROSITE" id="PS50924">
    <property type="entry name" value="MHYT"/>
    <property type="match status" value="1"/>
</dbReference>
<feature type="transmembrane region" description="Helical" evidence="7">
    <location>
        <begin position="107"/>
        <end position="125"/>
    </location>
</feature>
<dbReference type="SMART" id="SM00086">
    <property type="entry name" value="PAC"/>
    <property type="match status" value="3"/>
</dbReference>
<dbReference type="SMART" id="SM00387">
    <property type="entry name" value="HATPase_c"/>
    <property type="match status" value="1"/>
</dbReference>
<dbReference type="InterPro" id="IPR001610">
    <property type="entry name" value="PAC"/>
</dbReference>
<dbReference type="EC" id="2.7.13.3" evidence="3"/>
<feature type="domain" description="MHYT" evidence="11">
    <location>
        <begin position="5"/>
        <end position="200"/>
    </location>
</feature>
<dbReference type="AlphaFoldDB" id="A0A2T3XZQ1"/>
<feature type="transmembrane region" description="Helical" evidence="7">
    <location>
        <begin position="6"/>
        <end position="25"/>
    </location>
</feature>
<dbReference type="CDD" id="cd00130">
    <property type="entry name" value="PAS"/>
    <property type="match status" value="3"/>
</dbReference>
<dbReference type="Gene3D" id="1.10.287.130">
    <property type="match status" value="1"/>
</dbReference>
<protein>
    <recommendedName>
        <fullName evidence="3">histidine kinase</fullName>
        <ecNumber evidence="3">2.7.13.3</ecNumber>
    </recommendedName>
</protein>
<dbReference type="CDD" id="cd00082">
    <property type="entry name" value="HisKA"/>
    <property type="match status" value="1"/>
</dbReference>
<feature type="domain" description="PAC" evidence="10">
    <location>
        <begin position="348"/>
        <end position="398"/>
    </location>
</feature>
<dbReference type="PROSITE" id="PS50113">
    <property type="entry name" value="PAC"/>
    <property type="match status" value="3"/>
</dbReference>
<dbReference type="InterPro" id="IPR000014">
    <property type="entry name" value="PAS"/>
</dbReference>
<feature type="domain" description="Histidine kinase" evidence="8">
    <location>
        <begin position="664"/>
        <end position="878"/>
    </location>
</feature>
<dbReference type="PANTHER" id="PTHR43304:SF1">
    <property type="entry name" value="PAC DOMAIN-CONTAINING PROTEIN"/>
    <property type="match status" value="1"/>
</dbReference>
<name>A0A2T3XZQ1_9BURK</name>
<evidence type="ECO:0000256" key="5">
    <source>
        <dbReference type="ARBA" id="ARBA00022679"/>
    </source>
</evidence>
<feature type="domain" description="PAS" evidence="9">
    <location>
        <begin position="519"/>
        <end position="572"/>
    </location>
</feature>
<dbReference type="PROSITE" id="PS50112">
    <property type="entry name" value="PAS"/>
    <property type="match status" value="3"/>
</dbReference>
<dbReference type="Pfam" id="PF13426">
    <property type="entry name" value="PAS_9"/>
    <property type="match status" value="1"/>
</dbReference>
<dbReference type="InterPro" id="IPR003661">
    <property type="entry name" value="HisK_dim/P_dom"/>
</dbReference>
<dbReference type="EMBL" id="PYUC01000002">
    <property type="protein sequence ID" value="PTB22003.1"/>
    <property type="molecule type" value="Genomic_DNA"/>
</dbReference>
<dbReference type="InterPro" id="IPR005330">
    <property type="entry name" value="MHYT_dom"/>
</dbReference>
<dbReference type="NCBIfam" id="TIGR00229">
    <property type="entry name" value="sensory_box"/>
    <property type="match status" value="3"/>
</dbReference>
<dbReference type="GO" id="GO:0000155">
    <property type="term" value="F:phosphorelay sensor kinase activity"/>
    <property type="evidence" value="ECO:0007669"/>
    <property type="project" value="InterPro"/>
</dbReference>
<dbReference type="Pfam" id="PF00512">
    <property type="entry name" value="HisKA"/>
    <property type="match status" value="1"/>
</dbReference>
<comment type="catalytic activity">
    <reaction evidence="1">
        <text>ATP + protein L-histidine = ADP + protein N-phospho-L-histidine.</text>
        <dbReference type="EC" id="2.7.13.3"/>
    </reaction>
</comment>
<evidence type="ECO:0000259" key="10">
    <source>
        <dbReference type="PROSITE" id="PS50113"/>
    </source>
</evidence>
<feature type="domain" description="PAC" evidence="10">
    <location>
        <begin position="594"/>
        <end position="646"/>
    </location>
</feature>
<dbReference type="Pfam" id="PF02518">
    <property type="entry name" value="HATPase_c"/>
    <property type="match status" value="1"/>
</dbReference>
<dbReference type="GO" id="GO:0005886">
    <property type="term" value="C:plasma membrane"/>
    <property type="evidence" value="ECO:0007669"/>
    <property type="project" value="UniProtKB-SubCell"/>
</dbReference>
<feature type="transmembrane region" description="Helical" evidence="7">
    <location>
        <begin position="137"/>
        <end position="163"/>
    </location>
</feature>
<dbReference type="RefSeq" id="WP_107149556.1">
    <property type="nucleotide sequence ID" value="NZ_PYUC01000002.1"/>
</dbReference>
<comment type="subcellular location">
    <subcellularLocation>
        <location evidence="2">Cell inner membrane</location>
        <topology evidence="2">Multi-pass membrane protein</topology>
    </subcellularLocation>
</comment>
<dbReference type="Gene3D" id="3.30.565.10">
    <property type="entry name" value="Histidine kinase-like ATPase, C-terminal domain"/>
    <property type="match status" value="1"/>
</dbReference>
<proteinExistence type="predicted"/>
<feature type="transmembrane region" description="Helical" evidence="7">
    <location>
        <begin position="45"/>
        <end position="70"/>
    </location>
</feature>
<feature type="domain" description="PAC" evidence="10">
    <location>
        <begin position="473"/>
        <end position="525"/>
    </location>
</feature>
<dbReference type="SMART" id="SM00388">
    <property type="entry name" value="HisKA"/>
    <property type="match status" value="1"/>
</dbReference>
<dbReference type="InterPro" id="IPR004358">
    <property type="entry name" value="Sig_transdc_His_kin-like_C"/>
</dbReference>
<dbReference type="GO" id="GO:0006355">
    <property type="term" value="P:regulation of DNA-templated transcription"/>
    <property type="evidence" value="ECO:0007669"/>
    <property type="project" value="InterPro"/>
</dbReference>
<comment type="caution">
    <text evidence="12">The sequence shown here is derived from an EMBL/GenBank/DDBJ whole genome shotgun (WGS) entry which is preliminary data.</text>
</comment>
<dbReference type="InterPro" id="IPR005467">
    <property type="entry name" value="His_kinase_dom"/>
</dbReference>
<evidence type="ECO:0000313" key="12">
    <source>
        <dbReference type="EMBL" id="PTB22003.1"/>
    </source>
</evidence>
<dbReference type="Proteomes" id="UP000240638">
    <property type="component" value="Unassembled WGS sequence"/>
</dbReference>
<dbReference type="PANTHER" id="PTHR43304">
    <property type="entry name" value="PHYTOCHROME-LIKE PROTEIN CPH1"/>
    <property type="match status" value="1"/>
</dbReference>
<dbReference type="PROSITE" id="PS50109">
    <property type="entry name" value="HIS_KIN"/>
    <property type="match status" value="1"/>
</dbReference>
<reference evidence="12 13" key="1">
    <citation type="submission" date="2018-03" db="EMBL/GenBank/DDBJ databases">
        <title>Whole genome analyses suggest that Burkholderia sensu lato contains two further novel genera in the rhizoxinica-symbiotica group Mycetohabitans gen. nov., and Trinickia gen. nov.: implications for the evolution of diazotrophy and nodulation in the Burkholderiaceae.</title>
        <authorList>
            <person name="Estrada De Los Santos P."/>
            <person name="Palmer M."/>
            <person name="Chavez-Ramirez B."/>
            <person name="Steenkamp E.T."/>
            <person name="Hirsch A.M."/>
            <person name="Manyaka P."/>
            <person name="Maluk M."/>
            <person name="Lafos M."/>
            <person name="Crook M."/>
            <person name="Gross E."/>
            <person name="Simon M.F."/>
            <person name="Bueno Dos Reis Junior F."/>
            <person name="Poole P.S."/>
            <person name="Venter S.N."/>
            <person name="James E.K."/>
        </authorList>
    </citation>
    <scope>NUCLEOTIDE SEQUENCE [LARGE SCALE GENOMIC DNA]</scope>
    <source>
        <strain evidence="12 13">JPY-366</strain>
    </source>
</reference>
<evidence type="ECO:0000256" key="7">
    <source>
        <dbReference type="PROSITE-ProRule" id="PRU00244"/>
    </source>
</evidence>
<evidence type="ECO:0000256" key="2">
    <source>
        <dbReference type="ARBA" id="ARBA00004429"/>
    </source>
</evidence>
<evidence type="ECO:0000256" key="6">
    <source>
        <dbReference type="ARBA" id="ARBA00022777"/>
    </source>
</evidence>
<evidence type="ECO:0000313" key="13">
    <source>
        <dbReference type="Proteomes" id="UP000240638"/>
    </source>
</evidence>
<keyword evidence="4" id="KW-0597">Phosphoprotein</keyword>
<dbReference type="Pfam" id="PF08447">
    <property type="entry name" value="PAS_3"/>
    <property type="match status" value="1"/>
</dbReference>
<dbReference type="PRINTS" id="PR00344">
    <property type="entry name" value="BCTRLSENSOR"/>
</dbReference>
<keyword evidence="7" id="KW-0812">Transmembrane</keyword>
<feature type="domain" description="PAS" evidence="9">
    <location>
        <begin position="399"/>
        <end position="469"/>
    </location>
</feature>
<dbReference type="SUPFAM" id="SSF55785">
    <property type="entry name" value="PYP-like sensor domain (PAS domain)"/>
    <property type="match status" value="3"/>
</dbReference>
<dbReference type="InterPro" id="IPR013655">
    <property type="entry name" value="PAS_fold_3"/>
</dbReference>
<dbReference type="InterPro" id="IPR036890">
    <property type="entry name" value="HATPase_C_sf"/>
</dbReference>
<dbReference type="SUPFAM" id="SSF47384">
    <property type="entry name" value="Homodimeric domain of signal transducing histidine kinase"/>
    <property type="match status" value="1"/>
</dbReference>
<evidence type="ECO:0000259" key="9">
    <source>
        <dbReference type="PROSITE" id="PS50112"/>
    </source>
</evidence>
<evidence type="ECO:0000256" key="4">
    <source>
        <dbReference type="ARBA" id="ARBA00022553"/>
    </source>
</evidence>
<evidence type="ECO:0000259" key="8">
    <source>
        <dbReference type="PROSITE" id="PS50109"/>
    </source>
</evidence>
<dbReference type="InterPro" id="IPR000700">
    <property type="entry name" value="PAS-assoc_C"/>
</dbReference>
<dbReference type="SUPFAM" id="SSF55874">
    <property type="entry name" value="ATPase domain of HSP90 chaperone/DNA topoisomerase II/histidine kinase"/>
    <property type="match status" value="1"/>
</dbReference>
<dbReference type="InterPro" id="IPR013767">
    <property type="entry name" value="PAS_fold"/>
</dbReference>
<sequence>MSGTYNPLLVFVSFVVAFLASYTALELASRISLLPEARGRTSWLVGGAIAMGIGIWSMHFIGMLAFALPIPVGYDLFTTAASLLIAVLASFVALITVTRGTLSRTRLGAAGTLMGLGIAGMHYTGMAAMEMSPPIRYTFWILMASVAIAIAASIAALWIAFTLRTPEQQNLVSKRLGAAMIMGLAITGMHYTGMDAANFAAGSLCLAANKLDATWLALLVSTSSFTVLIGTLVFLGLNTSNLSRSLTRANDALRQRGAELERAIQSLRDSQQMLQSIVDNALDAVITMNREGAIIGWNPQASAIFGWSRDDVLGRPLNETIIPPRLREAHARGLQRYLITGEAAVLHKRLEMSAMRRNGDEFPIELSITPIGTGERQYFSGFLRDITGRKATERALREGEKRFRATFEQAAVGIAHVGPDGRWLRVNQKLCDIVGYTREELLTMTFQDITHPDDLDADLAQLHQMLDGQIDTYTMEKRYFRKDGSEVWIALTVALVRDDANRPDYFISVVADITERKRAEERFRLVVEAAPNAMIMVNRDGRIVLVNLQTEKVFGYTRDELVGQSIDVLVPERLRDGHSGYRAAFFGDPKSRLMGAGRHLYGRRRDGTEVPVEIGLNPIEMAEGMFVLAAIVDITERRHAEEALRQRTEELGRSNRDLEQFAYVASHDLQEPLRAISGPLQLLRRRFQGQLDARADEYIGHAVDGAGRMQALIDDLLAFSRVGRSEESWQRTDSVRELDKALRNLSVAIEESGAQITHHGLPTVRALSGQLTLLFQNLVGNAIKFRSKERRVQIHVGAETRDDTWLFRVADNGIGIDPQHFERIFLIFQRLHTRRDYPGTGIGLALCKRIVEHHGGRMWVESEPGAGTTFFFTLRRPASDDLE</sequence>
<keyword evidence="5" id="KW-0808">Transferase</keyword>